<proteinExistence type="predicted"/>
<dbReference type="PANTHER" id="PTHR40037">
    <property type="entry name" value="PHOSPHOESTERASE YJCG-RELATED"/>
    <property type="match status" value="1"/>
</dbReference>
<protein>
    <submittedName>
        <fullName evidence="1">2'-5' RNA ligase family protein</fullName>
    </submittedName>
</protein>
<keyword evidence="1" id="KW-0436">Ligase</keyword>
<dbReference type="GO" id="GO:0016874">
    <property type="term" value="F:ligase activity"/>
    <property type="evidence" value="ECO:0007669"/>
    <property type="project" value="UniProtKB-KW"/>
</dbReference>
<dbReference type="SUPFAM" id="SSF55144">
    <property type="entry name" value="LigT-like"/>
    <property type="match status" value="1"/>
</dbReference>
<reference evidence="1 2" key="1">
    <citation type="submission" date="2018-07" db="EMBL/GenBank/DDBJ databases">
        <title>Arthrobacter sp. nov., isolated from raw cow's milk with high bacterial count.</title>
        <authorList>
            <person name="Hahne J."/>
            <person name="Isele D."/>
            <person name="Lipski A."/>
        </authorList>
    </citation>
    <scope>NUCLEOTIDE SEQUENCE [LARGE SCALE GENOMIC DNA]</scope>
    <source>
        <strain evidence="1 2">JZ R-183</strain>
    </source>
</reference>
<dbReference type="Proteomes" id="UP000273119">
    <property type="component" value="Unassembled WGS sequence"/>
</dbReference>
<keyword evidence="2" id="KW-1185">Reference proteome</keyword>
<comment type="caution">
    <text evidence="1">The sequence shown here is derived from an EMBL/GenBank/DDBJ whole genome shotgun (WGS) entry which is preliminary data.</text>
</comment>
<name>A0A496PJA8_9MICC</name>
<dbReference type="EMBL" id="QQXL01000003">
    <property type="protein sequence ID" value="RKW70583.1"/>
    <property type="molecule type" value="Genomic_DNA"/>
</dbReference>
<organism evidence="1 2">
    <name type="scientific">Galactobacter caseinivorans</name>
    <dbReference type="NCBI Taxonomy" id="2676123"/>
    <lineage>
        <taxon>Bacteria</taxon>
        <taxon>Bacillati</taxon>
        <taxon>Actinomycetota</taxon>
        <taxon>Actinomycetes</taxon>
        <taxon>Micrococcales</taxon>
        <taxon>Micrococcaceae</taxon>
        <taxon>Galactobacter</taxon>
    </lineage>
</organism>
<evidence type="ECO:0000313" key="1">
    <source>
        <dbReference type="EMBL" id="RKW70583.1"/>
    </source>
</evidence>
<dbReference type="Pfam" id="PF13563">
    <property type="entry name" value="2_5_RNA_ligase2"/>
    <property type="match status" value="1"/>
</dbReference>
<sequence length="178" mass="18971">MRIVRPVVAGQDRVGIVVPIPEPEAGRLGALRARLGDEFAMVPPHVTLVTGVPVTDWNAVVDHVAAVAAAADPFTIQFEGTDTFRPITPVVFCKVVAGGDRCTSLHAALQAGPLALPSAYPYVPHVTLAQGLDDAVLDQVQEAQSQDRWTLQADRISLFGDVGDNDWKLRATFPLGVS</sequence>
<dbReference type="InterPro" id="IPR050580">
    <property type="entry name" value="2H_phosphoesterase_YjcG-like"/>
</dbReference>
<dbReference type="Gene3D" id="3.90.1140.10">
    <property type="entry name" value="Cyclic phosphodiesterase"/>
    <property type="match status" value="1"/>
</dbReference>
<dbReference type="RefSeq" id="WP_121484607.1">
    <property type="nucleotide sequence ID" value="NZ_QQXL01000003.1"/>
</dbReference>
<dbReference type="InterPro" id="IPR009097">
    <property type="entry name" value="Cyclic_Pdiesterase"/>
</dbReference>
<evidence type="ECO:0000313" key="2">
    <source>
        <dbReference type="Proteomes" id="UP000273119"/>
    </source>
</evidence>
<accession>A0A496PJA8</accession>
<dbReference type="AlphaFoldDB" id="A0A496PJA8"/>
<dbReference type="PANTHER" id="PTHR40037:SF1">
    <property type="entry name" value="PHOSPHOESTERASE SAOUHSC_00951-RELATED"/>
    <property type="match status" value="1"/>
</dbReference>
<gene>
    <name evidence="1" type="ORF">DWQ67_05505</name>
</gene>